<keyword evidence="1" id="KW-0500">Molybdenum</keyword>
<dbReference type="PANTHER" id="PTHR11908:SF132">
    <property type="entry name" value="ALDEHYDE OXIDASE 1-RELATED"/>
    <property type="match status" value="1"/>
</dbReference>
<protein>
    <submittedName>
        <fullName evidence="4">Dehydrogenase</fullName>
    </submittedName>
</protein>
<dbReference type="Pfam" id="PF20256">
    <property type="entry name" value="MoCoBD_2"/>
    <property type="match status" value="1"/>
</dbReference>
<evidence type="ECO:0000313" key="4">
    <source>
        <dbReference type="EMBL" id="GGN28681.1"/>
    </source>
</evidence>
<dbReference type="Gene3D" id="3.90.1170.50">
    <property type="entry name" value="Aldehyde oxidase/xanthine dehydrogenase, a/b hammerhead"/>
    <property type="match status" value="1"/>
</dbReference>
<accession>A0ABQ2IS28</accession>
<dbReference type="EMBL" id="BMNC01000028">
    <property type="protein sequence ID" value="GGN28681.1"/>
    <property type="molecule type" value="Genomic_DNA"/>
</dbReference>
<evidence type="ECO:0000259" key="3">
    <source>
        <dbReference type="SMART" id="SM01008"/>
    </source>
</evidence>
<dbReference type="InterPro" id="IPR037165">
    <property type="entry name" value="AldOxase/xan_DH_Mopterin-bd_sf"/>
</dbReference>
<feature type="domain" description="Aldehyde oxidase/xanthine dehydrogenase a/b hammerhead" evidence="3">
    <location>
        <begin position="20"/>
        <end position="137"/>
    </location>
</feature>
<dbReference type="Gene3D" id="3.30.365.10">
    <property type="entry name" value="Aldehyde oxidase/xanthine dehydrogenase, molybdopterin binding domain"/>
    <property type="match status" value="4"/>
</dbReference>
<dbReference type="InterPro" id="IPR008274">
    <property type="entry name" value="AldOxase/xan_DH_MoCoBD1"/>
</dbReference>
<evidence type="ECO:0000313" key="5">
    <source>
        <dbReference type="Proteomes" id="UP000597656"/>
    </source>
</evidence>
<dbReference type="InterPro" id="IPR016208">
    <property type="entry name" value="Ald_Oxase/xanthine_DH-like"/>
</dbReference>
<dbReference type="Pfam" id="PF02738">
    <property type="entry name" value="MoCoBD_1"/>
    <property type="match status" value="1"/>
</dbReference>
<comment type="caution">
    <text evidence="4">The sequence shown here is derived from an EMBL/GenBank/DDBJ whole genome shotgun (WGS) entry which is preliminary data.</text>
</comment>
<dbReference type="InterPro" id="IPR046867">
    <property type="entry name" value="AldOxase/xan_DH_MoCoBD2"/>
</dbReference>
<dbReference type="Pfam" id="PF01315">
    <property type="entry name" value="Ald_Xan_dh_C"/>
    <property type="match status" value="1"/>
</dbReference>
<dbReference type="InterPro" id="IPR000674">
    <property type="entry name" value="Ald_Oxase/Xan_DH_a/b"/>
</dbReference>
<sequence>MTTSFVGSSIQRREDDRLLRGEGTFVDDIAMDNTLHAAFVRSEAAHALITGIDVTRALEIDGVVAVLTYDDLAGTPLAAPLRVSQPHPAIRHARTPYPLARDEVHHVGQPIAMVVARDRYIAEDAAAVVHVDYQHLPVAVDLVGAARGEDGPAHSDMDGNVYASLSEHVGDVDAVLAKAEHVFEYDLRYERAAGTPLEGRGLLATFDELGGRMRLWDSTQAPMMVCHGLAPLLGLEPEQIEVISPDVGGGFGTKAFQLYPEEALVPWAARWLGAPLKWIEDRKEAFVGSNQLRSQVTHVKVAVDGEGHLLALDVRYLHDNGAFCQFGILVPSVTASELSGQYRIPNLRFSFDAVYTNTTQCSPYRGSGQPYATFVVERMMDWVARDLGIDRAEIRRRNFIPPQGMPYDTGLSFPHGNRSVYDSGQYPAQFETLLEAIGYDGFAAEKAAAAAEGRRIGLGLTCYVDVGGTGPYESTKVTVLPDGSVSVVAATSDTGQGHETMYSQLVADQLGVPMERVRVTTGDSRRTQYGFGTWGSRTAAVGGSSAVQAAATVATKAKAIAARLLEVDAGDLELADGAVRVKGAAHVAVPLTELVIPARFGRTSGGESSPGLTAASYWSPSAMIFSSGAHGVVVEIDPETYDLNILRYVIAHDCGKVINPMLVRGQVLGGFAHGIADAFYERRHYDNAGQLLNQNLMGYLVPFASEIPQVEVRHMESSSPVSIHGVKGAGEAGSVPVPTAIASAIEDALGFPIDAMPQSPLTLFELAQRHGR</sequence>
<dbReference type="Proteomes" id="UP000597656">
    <property type="component" value="Unassembled WGS sequence"/>
</dbReference>
<evidence type="ECO:0000256" key="2">
    <source>
        <dbReference type="ARBA" id="ARBA00023002"/>
    </source>
</evidence>
<dbReference type="SUPFAM" id="SSF56003">
    <property type="entry name" value="Molybdenum cofactor-binding domain"/>
    <property type="match status" value="1"/>
</dbReference>
<name>A0ABQ2IS28_9PSEU</name>
<proteinExistence type="predicted"/>
<dbReference type="InterPro" id="IPR036856">
    <property type="entry name" value="Ald_Oxase/Xan_DH_a/b_sf"/>
</dbReference>
<keyword evidence="2" id="KW-0560">Oxidoreductase</keyword>
<keyword evidence="5" id="KW-1185">Reference proteome</keyword>
<gene>
    <name evidence="4" type="ORF">GCM10011609_85040</name>
</gene>
<dbReference type="RefSeq" id="WP_189160530.1">
    <property type="nucleotide sequence ID" value="NZ_BMNC01000028.1"/>
</dbReference>
<reference evidence="5" key="1">
    <citation type="journal article" date="2019" name="Int. J. Syst. Evol. Microbiol.">
        <title>The Global Catalogue of Microorganisms (GCM) 10K type strain sequencing project: providing services to taxonomists for standard genome sequencing and annotation.</title>
        <authorList>
            <consortium name="The Broad Institute Genomics Platform"/>
            <consortium name="The Broad Institute Genome Sequencing Center for Infectious Disease"/>
            <person name="Wu L."/>
            <person name="Ma J."/>
        </authorList>
    </citation>
    <scope>NUCLEOTIDE SEQUENCE [LARGE SCALE GENOMIC DNA]</scope>
    <source>
        <strain evidence="5">CGMCC 4.7319</strain>
    </source>
</reference>
<organism evidence="4 5">
    <name type="scientific">Lentzea pudingi</name>
    <dbReference type="NCBI Taxonomy" id="1789439"/>
    <lineage>
        <taxon>Bacteria</taxon>
        <taxon>Bacillati</taxon>
        <taxon>Actinomycetota</taxon>
        <taxon>Actinomycetes</taxon>
        <taxon>Pseudonocardiales</taxon>
        <taxon>Pseudonocardiaceae</taxon>
        <taxon>Lentzea</taxon>
    </lineage>
</organism>
<evidence type="ECO:0000256" key="1">
    <source>
        <dbReference type="ARBA" id="ARBA00022505"/>
    </source>
</evidence>
<dbReference type="SMART" id="SM01008">
    <property type="entry name" value="Ald_Xan_dh_C"/>
    <property type="match status" value="1"/>
</dbReference>
<dbReference type="PANTHER" id="PTHR11908">
    <property type="entry name" value="XANTHINE DEHYDROGENASE"/>
    <property type="match status" value="1"/>
</dbReference>
<dbReference type="SUPFAM" id="SSF54665">
    <property type="entry name" value="CO dehydrogenase molybdoprotein N-domain-like"/>
    <property type="match status" value="1"/>
</dbReference>